<dbReference type="InterPro" id="IPR036315">
    <property type="entry name" value="BRCA2_hlx_sf"/>
</dbReference>
<organism evidence="9 10">
    <name type="scientific">Ostreococcus lucimarinus (strain CCE9901)</name>
    <dbReference type="NCBI Taxonomy" id="436017"/>
    <lineage>
        <taxon>Eukaryota</taxon>
        <taxon>Viridiplantae</taxon>
        <taxon>Chlorophyta</taxon>
        <taxon>Mamiellophyceae</taxon>
        <taxon>Mamiellales</taxon>
        <taxon>Bathycoccaceae</taxon>
        <taxon>Ostreococcus</taxon>
    </lineage>
</organism>
<evidence type="ECO:0000259" key="8">
    <source>
        <dbReference type="Pfam" id="PF09169"/>
    </source>
</evidence>
<evidence type="ECO:0000313" key="9">
    <source>
        <dbReference type="EMBL" id="ABO98718.1"/>
    </source>
</evidence>
<dbReference type="AlphaFoldDB" id="A4S4F0"/>
<evidence type="ECO:0000256" key="3">
    <source>
        <dbReference type="ARBA" id="ARBA00023125"/>
    </source>
</evidence>
<dbReference type="PROSITE" id="PS50138">
    <property type="entry name" value="BRCA2_REPEAT"/>
    <property type="match status" value="1"/>
</dbReference>
<evidence type="ECO:0000256" key="6">
    <source>
        <dbReference type="SAM" id="MobiDB-lite"/>
    </source>
</evidence>
<dbReference type="PANTHER" id="PTHR11289:SF0">
    <property type="entry name" value="BREAST CANCER TYPE 2 SUSCEPTIBILITY PROTEIN"/>
    <property type="match status" value="1"/>
</dbReference>
<dbReference type="InterPro" id="IPR015252">
    <property type="entry name" value="BRCA2_hlx"/>
</dbReference>
<feature type="domain" description="Breast cancer type 2 susceptibility protein helical" evidence="8">
    <location>
        <begin position="394"/>
        <end position="469"/>
    </location>
</feature>
<feature type="region of interest" description="Disordered" evidence="6">
    <location>
        <begin position="992"/>
        <end position="1055"/>
    </location>
</feature>
<name>A4S4F0_OSTLU</name>
<dbReference type="InterPro" id="IPR002093">
    <property type="entry name" value="BRCA2_repeat"/>
</dbReference>
<keyword evidence="5" id="KW-0234">DNA repair</keyword>
<dbReference type="OrthoDB" id="21095at2759"/>
<dbReference type="GO" id="GO:0000724">
    <property type="term" value="P:double-strand break repair via homologous recombination"/>
    <property type="evidence" value="ECO:0007669"/>
    <property type="project" value="InterPro"/>
</dbReference>
<dbReference type="RefSeq" id="XP_001420425.1">
    <property type="nucleotide sequence ID" value="XM_001420388.1"/>
</dbReference>
<feature type="compositionally biased region" description="Low complexity" evidence="6">
    <location>
        <begin position="219"/>
        <end position="228"/>
    </location>
</feature>
<keyword evidence="4" id="KW-0233">DNA recombination</keyword>
<proteinExistence type="predicted"/>
<evidence type="ECO:0000256" key="4">
    <source>
        <dbReference type="ARBA" id="ARBA00023172"/>
    </source>
</evidence>
<dbReference type="GeneID" id="5004323"/>
<feature type="domain" description="BRCA2 OB1" evidence="7">
    <location>
        <begin position="473"/>
        <end position="591"/>
    </location>
</feature>
<dbReference type="Proteomes" id="UP000001568">
    <property type="component" value="Chromosome 11"/>
</dbReference>
<accession>A4S4F0</accession>
<dbReference type="KEGG" id="olu:OSTLU_26389"/>
<keyword evidence="3" id="KW-0238">DNA-binding</keyword>
<keyword evidence="10" id="KW-1185">Reference proteome</keyword>
<dbReference type="InterPro" id="IPR012340">
    <property type="entry name" value="NA-bd_OB-fold"/>
</dbReference>
<gene>
    <name evidence="9" type="ORF">OSTLU_26389</name>
</gene>
<evidence type="ECO:0000256" key="2">
    <source>
        <dbReference type="ARBA" id="ARBA00022763"/>
    </source>
</evidence>
<feature type="region of interest" description="Disordered" evidence="6">
    <location>
        <begin position="202"/>
        <end position="232"/>
    </location>
</feature>
<dbReference type="STRING" id="436017.A4S4F0"/>
<dbReference type="eggNOG" id="KOG4751">
    <property type="taxonomic scope" value="Eukaryota"/>
</dbReference>
<dbReference type="InterPro" id="IPR015187">
    <property type="entry name" value="BRCA2_OB_1"/>
</dbReference>
<dbReference type="GO" id="GO:0006355">
    <property type="term" value="P:regulation of DNA-templated transcription"/>
    <property type="evidence" value="ECO:0007669"/>
    <property type="project" value="TreeGrafter"/>
</dbReference>
<dbReference type="CDD" id="cd04493">
    <property type="entry name" value="BRCA2DBD_OB1"/>
    <property type="match status" value="1"/>
</dbReference>
<dbReference type="SUPFAM" id="SSF50249">
    <property type="entry name" value="Nucleic acid-binding proteins"/>
    <property type="match status" value="2"/>
</dbReference>
<keyword evidence="2" id="KW-0227">DNA damage</keyword>
<dbReference type="OMA" id="IASEMEW"/>
<dbReference type="Gramene" id="ABO98718">
    <property type="protein sequence ID" value="ABO98718"/>
    <property type="gene ID" value="OSTLU_26389"/>
</dbReference>
<dbReference type="Pfam" id="PF09103">
    <property type="entry name" value="BRCA-2_OB1"/>
    <property type="match status" value="1"/>
</dbReference>
<dbReference type="Gene3D" id="2.40.50.140">
    <property type="entry name" value="Nucleic acid-binding proteins"/>
    <property type="match status" value="2"/>
</dbReference>
<dbReference type="GO" id="GO:0003677">
    <property type="term" value="F:DNA binding"/>
    <property type="evidence" value="ECO:0007669"/>
    <property type="project" value="UniProtKB-KW"/>
</dbReference>
<dbReference type="Pfam" id="PF09169">
    <property type="entry name" value="BRCA-2_helical"/>
    <property type="match status" value="1"/>
</dbReference>
<reference evidence="9 10" key="1">
    <citation type="journal article" date="2007" name="Proc. Natl. Acad. Sci. U.S.A.">
        <title>The tiny eukaryote Ostreococcus provides genomic insights into the paradox of plankton speciation.</title>
        <authorList>
            <person name="Palenik B."/>
            <person name="Grimwood J."/>
            <person name="Aerts A."/>
            <person name="Rouze P."/>
            <person name="Salamov A."/>
            <person name="Putnam N."/>
            <person name="Dupont C."/>
            <person name="Jorgensen R."/>
            <person name="Derelle E."/>
            <person name="Rombauts S."/>
            <person name="Zhou K."/>
            <person name="Otillar R."/>
            <person name="Merchant S.S."/>
            <person name="Podell S."/>
            <person name="Gaasterland T."/>
            <person name="Napoli C."/>
            <person name="Gendler K."/>
            <person name="Manuell A."/>
            <person name="Tai V."/>
            <person name="Vallon O."/>
            <person name="Piganeau G."/>
            <person name="Jancek S."/>
            <person name="Heijde M."/>
            <person name="Jabbari K."/>
            <person name="Bowler C."/>
            <person name="Lohr M."/>
            <person name="Robbens S."/>
            <person name="Werner G."/>
            <person name="Dubchak I."/>
            <person name="Pazour G.J."/>
            <person name="Ren Q."/>
            <person name="Paulsen I."/>
            <person name="Delwiche C."/>
            <person name="Schmutz J."/>
            <person name="Rokhsar D."/>
            <person name="Van de Peer Y."/>
            <person name="Moreau H."/>
            <person name="Grigoriev I.V."/>
        </authorList>
    </citation>
    <scope>NUCLEOTIDE SEQUENCE [LARGE SCALE GENOMIC DNA]</scope>
    <source>
        <strain evidence="9 10">CCE9901</strain>
    </source>
</reference>
<dbReference type="PANTHER" id="PTHR11289">
    <property type="entry name" value="BREAST CANCER TYPE 2 SUSCEPTIBILITY PROTEIN BRCA2"/>
    <property type="match status" value="1"/>
</dbReference>
<dbReference type="InterPro" id="IPR015525">
    <property type="entry name" value="BRCA2"/>
</dbReference>
<evidence type="ECO:0000256" key="5">
    <source>
        <dbReference type="ARBA" id="ARBA00023204"/>
    </source>
</evidence>
<evidence type="ECO:0000259" key="7">
    <source>
        <dbReference type="Pfam" id="PF09103"/>
    </source>
</evidence>
<dbReference type="EMBL" id="CP000591">
    <property type="protein sequence ID" value="ABO98718.1"/>
    <property type="molecule type" value="Genomic_DNA"/>
</dbReference>
<dbReference type="HOGENOM" id="CLU_290257_0_0_1"/>
<evidence type="ECO:0000313" key="10">
    <source>
        <dbReference type="Proteomes" id="UP000001568"/>
    </source>
</evidence>
<feature type="region of interest" description="Disordered" evidence="6">
    <location>
        <begin position="18"/>
        <end position="79"/>
    </location>
</feature>
<evidence type="ECO:0000256" key="1">
    <source>
        <dbReference type="ARBA" id="ARBA00022737"/>
    </source>
</evidence>
<sequence length="1055" mass="114919">MPAPSPGVSVGALARCGNPFAHTPAWPKTQRTTPETAAAARRARGKGFMYLRDEDDDADAVTPVSRRRAPASAPGPSARATAMAQSPFVIMQRHMAGSATPYANLDAPAPDSVTLTTASGKSVIARANGAIRTDEQPRFDDDDEAYEDAFTFRAAIETPATTRAESGGVFTSAAPKGLVFQTGGGASIAVSEDVKRRARAMFADVDENDPSSSGRERPSAAAATPPAASGGGGLVFQTAAGATLELSEAALKKSRAFLAEVGNENTPVRAAFPQPSFKTPKSLPAVRKAPSKAPGFTPPMKSTTAFTPPMSILGARTAASAPRQAKRSRHDGTGASVGVAVHDLFAARVRMGMRAPLCTFFNNLLPFQVRPAFVDTCVATLNADTAKSLRLPSVERGLVGWREMRELMIKAGASDASLTNEWVANAYKWIVWTQACMARAFPEKYAFGVLSESAVLQRMLYKYEREINRAERPHVRRILEKDENPGAPAVYVVSAIRSMTTASGIGNVPTMSEIEISDGWYSVRARLDAKLTRAVREGRLRVGYKIFVVGAELRGVTDAVSPLSDDAEMAYVCLHVNGARLAPWDAALGRVTYNLTIPLRSVVPDGGVVPRMLIHVRHAYPMMHQERRDADKNVLRCEIAERRAHAEWQRARDSVLHELQDAMHNRIGGWGSEVDQERAIREALQEKNLYDRRTSAVLRLNVVGFMPSSKHESYRGPITRGSTSAILTIWDADEALVDAAQPGQSFAVTAIKPRANAFIEGELSLSTTRYTRWTPIPQEDIAAQKLEHSEHEWRCLSVRAAVDLADLSRSGLVRKEFDAVACTLHCGPPRSTQRGRLSQWIFCFDSSVLDSTTPNAARPHLLAVEITGYDDDSFVKADDWMPSTKLFTEARHECGPPLVLRNLEFQHYDADNGVYVARVPIENVSVTLAAQTPGIHRISVASRDLERFCGSRDDRSRSIIASLKSRARALTGVPENAESLVDEMPWDEVHASQEPASQYDPPRLSMDDDWNDENAQSLADEAVRLTRSASKAPVVVPTPTPRRTPRRSSRGSASR</sequence>
<protein>
    <recommendedName>
        <fullName evidence="11">BRCA2 OB1 domain-containing protein</fullName>
    </recommendedName>
</protein>
<feature type="compositionally biased region" description="Low complexity" evidence="6">
    <location>
        <begin position="70"/>
        <end position="79"/>
    </location>
</feature>
<dbReference type="SUPFAM" id="SSF81872">
    <property type="entry name" value="BRCA2 helical domain"/>
    <property type="match status" value="1"/>
</dbReference>
<evidence type="ECO:0008006" key="11">
    <source>
        <dbReference type="Google" id="ProtNLM"/>
    </source>
</evidence>
<keyword evidence="1" id="KW-0677">Repeat</keyword>
<feature type="region of interest" description="Disordered" evidence="6">
    <location>
        <begin position="269"/>
        <end position="308"/>
    </location>
</feature>